<dbReference type="AlphaFoldDB" id="A0A0L0CAG0"/>
<evidence type="ECO:0008006" key="3">
    <source>
        <dbReference type="Google" id="ProtNLM"/>
    </source>
</evidence>
<name>A0A0L0CAG0_LUCCU</name>
<sequence length="60" mass="7022">MPFGLRNGPQTMIRLMDKVLEDINFPSKAFIHDNRTIVCLFLSVLTKNPNCREQTHFLFL</sequence>
<evidence type="ECO:0000313" key="2">
    <source>
        <dbReference type="Proteomes" id="UP000037069"/>
    </source>
</evidence>
<proteinExistence type="predicted"/>
<keyword evidence="2" id="KW-1185">Reference proteome</keyword>
<dbReference type="Proteomes" id="UP000037069">
    <property type="component" value="Unassembled WGS sequence"/>
</dbReference>
<dbReference type="EMBL" id="JRES01000680">
    <property type="protein sequence ID" value="KNC29225.1"/>
    <property type="molecule type" value="Genomic_DNA"/>
</dbReference>
<accession>A0A0L0CAG0</accession>
<comment type="caution">
    <text evidence="1">The sequence shown here is derived from an EMBL/GenBank/DDBJ whole genome shotgun (WGS) entry which is preliminary data.</text>
</comment>
<gene>
    <name evidence="1" type="ORF">FF38_03570</name>
</gene>
<reference evidence="1 2" key="1">
    <citation type="journal article" date="2015" name="Nat. Commun.">
        <title>Lucilia cuprina genome unlocks parasitic fly biology to underpin future interventions.</title>
        <authorList>
            <person name="Anstead C.A."/>
            <person name="Korhonen P.K."/>
            <person name="Young N.D."/>
            <person name="Hall R.S."/>
            <person name="Jex A.R."/>
            <person name="Murali S.C."/>
            <person name="Hughes D.S."/>
            <person name="Lee S.F."/>
            <person name="Perry T."/>
            <person name="Stroehlein A.J."/>
            <person name="Ansell B.R."/>
            <person name="Breugelmans B."/>
            <person name="Hofmann A."/>
            <person name="Qu J."/>
            <person name="Dugan S."/>
            <person name="Lee S.L."/>
            <person name="Chao H."/>
            <person name="Dinh H."/>
            <person name="Han Y."/>
            <person name="Doddapaneni H.V."/>
            <person name="Worley K.C."/>
            <person name="Muzny D.M."/>
            <person name="Ioannidis P."/>
            <person name="Waterhouse R.M."/>
            <person name="Zdobnov E.M."/>
            <person name="James P.J."/>
            <person name="Bagnall N.H."/>
            <person name="Kotze A.C."/>
            <person name="Gibbs R.A."/>
            <person name="Richards S."/>
            <person name="Batterham P."/>
            <person name="Gasser R.B."/>
        </authorList>
    </citation>
    <scope>NUCLEOTIDE SEQUENCE [LARGE SCALE GENOMIC DNA]</scope>
    <source>
        <strain evidence="1 2">LS</strain>
        <tissue evidence="1">Full body</tissue>
    </source>
</reference>
<organism evidence="1 2">
    <name type="scientific">Lucilia cuprina</name>
    <name type="common">Green bottle fly</name>
    <name type="synonym">Australian sheep blowfly</name>
    <dbReference type="NCBI Taxonomy" id="7375"/>
    <lineage>
        <taxon>Eukaryota</taxon>
        <taxon>Metazoa</taxon>
        <taxon>Ecdysozoa</taxon>
        <taxon>Arthropoda</taxon>
        <taxon>Hexapoda</taxon>
        <taxon>Insecta</taxon>
        <taxon>Pterygota</taxon>
        <taxon>Neoptera</taxon>
        <taxon>Endopterygota</taxon>
        <taxon>Diptera</taxon>
        <taxon>Brachycera</taxon>
        <taxon>Muscomorpha</taxon>
        <taxon>Oestroidea</taxon>
        <taxon>Calliphoridae</taxon>
        <taxon>Luciliinae</taxon>
        <taxon>Lucilia</taxon>
    </lineage>
</organism>
<protein>
    <recommendedName>
        <fullName evidence="3">Reverse transcriptase domain-containing protein</fullName>
    </recommendedName>
</protein>
<evidence type="ECO:0000313" key="1">
    <source>
        <dbReference type="EMBL" id="KNC29225.1"/>
    </source>
</evidence>